<dbReference type="EMBL" id="NBNE01004173">
    <property type="protein sequence ID" value="OWZ05972.1"/>
    <property type="molecule type" value="Genomic_DNA"/>
</dbReference>
<evidence type="ECO:0000313" key="1">
    <source>
        <dbReference type="EMBL" id="OWZ05972.1"/>
    </source>
</evidence>
<dbReference type="Proteomes" id="UP000198211">
    <property type="component" value="Unassembled WGS sequence"/>
</dbReference>
<proteinExistence type="predicted"/>
<name>A0A225VKV6_9STRA</name>
<sequence length="112" mass="13509">MFVMCWEDRKPKPVILNQETTFPGSDSHWTYHRLIERDGVVETFRYEKCVSRQHMMELFFSFRQLTFMITTGRCIARNWTHRLFSTLLSMMVVDAFLAHRYDTAEEAEMLFL</sequence>
<accession>A0A225VKV6</accession>
<reference evidence="2" key="1">
    <citation type="submission" date="2017-03" db="EMBL/GenBank/DDBJ databases">
        <title>Phytopthora megakarya and P. palmivora, two closely related causual agents of cacao black pod achieved similar genome size and gene model numbers by different mechanisms.</title>
        <authorList>
            <person name="Ali S."/>
            <person name="Shao J."/>
            <person name="Larry D.J."/>
            <person name="Kronmiller B."/>
            <person name="Shen D."/>
            <person name="Strem M.D."/>
            <person name="Melnick R.L."/>
            <person name="Guiltinan M.J."/>
            <person name="Tyler B.M."/>
            <person name="Meinhardt L.W."/>
            <person name="Bailey B.A."/>
        </authorList>
    </citation>
    <scope>NUCLEOTIDE SEQUENCE [LARGE SCALE GENOMIC DNA]</scope>
    <source>
        <strain evidence="2">zdho120</strain>
    </source>
</reference>
<dbReference type="OrthoDB" id="88674at2759"/>
<comment type="caution">
    <text evidence="1">The sequence shown here is derived from an EMBL/GenBank/DDBJ whole genome shotgun (WGS) entry which is preliminary data.</text>
</comment>
<protein>
    <submittedName>
        <fullName evidence="1">Uncharacterized protein</fullName>
    </submittedName>
</protein>
<evidence type="ECO:0000313" key="2">
    <source>
        <dbReference type="Proteomes" id="UP000198211"/>
    </source>
</evidence>
<dbReference type="AlphaFoldDB" id="A0A225VKV6"/>
<keyword evidence="2" id="KW-1185">Reference proteome</keyword>
<organism evidence="1 2">
    <name type="scientific">Phytophthora megakarya</name>
    <dbReference type="NCBI Taxonomy" id="4795"/>
    <lineage>
        <taxon>Eukaryota</taxon>
        <taxon>Sar</taxon>
        <taxon>Stramenopiles</taxon>
        <taxon>Oomycota</taxon>
        <taxon>Peronosporomycetes</taxon>
        <taxon>Peronosporales</taxon>
        <taxon>Peronosporaceae</taxon>
        <taxon>Phytophthora</taxon>
    </lineage>
</organism>
<gene>
    <name evidence="1" type="ORF">PHMEG_00021843</name>
</gene>